<sequence length="320" mass="33620">MPLQMSYSRRSSCLPPLSASLCSPLSWRSGCRRASRAKGVLHSGPNLVLLYSRSPSPYRRHRSPSVENPGNNLYVTGLSPRITKRELEKHFASEGKVTEVHLVVDPWTRESRGFGFVTMGTVEEADRCIKYLNHSVLEGRVIMVEKCAIDLQAILLDDLLATLLGDLPATLLIEGATVARHDTHQNGAGVGHILLIIAVGGHTPLIMTGGGHTLFTTAGASTTLAPLIAGYLSAAGIGLTLLMIPGITHLMTVTVGGIDTVLSLEACHLGQGGSQGGATHVVSRPGRGGARGGVTHAAFRLDRGLPGGVILAAFPLDLGA</sequence>
<dbReference type="SMART" id="SM00360">
    <property type="entry name" value="RRM"/>
    <property type="match status" value="1"/>
</dbReference>
<dbReference type="PANTHER" id="PTHR48034">
    <property type="entry name" value="TRANSFORMER-2 SEX-DETERMINING PROTEIN-RELATED"/>
    <property type="match status" value="1"/>
</dbReference>
<dbReference type="InterPro" id="IPR012677">
    <property type="entry name" value="Nucleotide-bd_a/b_plait_sf"/>
</dbReference>
<organism evidence="3 4">
    <name type="scientific">Carpinus fangiana</name>
    <dbReference type="NCBI Taxonomy" id="176857"/>
    <lineage>
        <taxon>Eukaryota</taxon>
        <taxon>Viridiplantae</taxon>
        <taxon>Streptophyta</taxon>
        <taxon>Embryophyta</taxon>
        <taxon>Tracheophyta</taxon>
        <taxon>Spermatophyta</taxon>
        <taxon>Magnoliopsida</taxon>
        <taxon>eudicotyledons</taxon>
        <taxon>Gunneridae</taxon>
        <taxon>Pentapetalae</taxon>
        <taxon>rosids</taxon>
        <taxon>fabids</taxon>
        <taxon>Fagales</taxon>
        <taxon>Betulaceae</taxon>
        <taxon>Carpinus</taxon>
    </lineage>
</organism>
<evidence type="ECO:0000256" key="1">
    <source>
        <dbReference type="PROSITE-ProRule" id="PRU00176"/>
    </source>
</evidence>
<gene>
    <name evidence="3" type="ORF">FH972_011636</name>
</gene>
<proteinExistence type="predicted"/>
<accession>A0A660KYX5</accession>
<evidence type="ECO:0000259" key="2">
    <source>
        <dbReference type="PROSITE" id="PS50102"/>
    </source>
</evidence>
<dbReference type="AlphaFoldDB" id="A0A660KYX5"/>
<dbReference type="Gene3D" id="3.30.70.330">
    <property type="match status" value="1"/>
</dbReference>
<dbReference type="InterPro" id="IPR050441">
    <property type="entry name" value="RBM"/>
</dbReference>
<name>A0A660KYX5_9ROSI</name>
<dbReference type="SUPFAM" id="SSF54928">
    <property type="entry name" value="RNA-binding domain, RBD"/>
    <property type="match status" value="1"/>
</dbReference>
<keyword evidence="1" id="KW-0694">RNA-binding</keyword>
<dbReference type="PROSITE" id="PS50102">
    <property type="entry name" value="RRM"/>
    <property type="match status" value="1"/>
</dbReference>
<dbReference type="Proteomes" id="UP000327013">
    <property type="component" value="Chromosome 4"/>
</dbReference>
<dbReference type="EMBL" id="CM017324">
    <property type="protein sequence ID" value="KAE8039206.1"/>
    <property type="molecule type" value="Genomic_DNA"/>
</dbReference>
<dbReference type="Pfam" id="PF00076">
    <property type="entry name" value="RRM_1"/>
    <property type="match status" value="1"/>
</dbReference>
<dbReference type="OrthoDB" id="6159137at2759"/>
<dbReference type="GO" id="GO:0003723">
    <property type="term" value="F:RNA binding"/>
    <property type="evidence" value="ECO:0007669"/>
    <property type="project" value="UniProtKB-UniRule"/>
</dbReference>
<feature type="domain" description="RRM" evidence="2">
    <location>
        <begin position="71"/>
        <end position="149"/>
    </location>
</feature>
<keyword evidence="4" id="KW-1185">Reference proteome</keyword>
<dbReference type="InterPro" id="IPR000504">
    <property type="entry name" value="RRM_dom"/>
</dbReference>
<protein>
    <recommendedName>
        <fullName evidence="2">RRM domain-containing protein</fullName>
    </recommendedName>
</protein>
<evidence type="ECO:0000313" key="4">
    <source>
        <dbReference type="Proteomes" id="UP000327013"/>
    </source>
</evidence>
<dbReference type="CDD" id="cd00590">
    <property type="entry name" value="RRM_SF"/>
    <property type="match status" value="1"/>
</dbReference>
<evidence type="ECO:0000313" key="3">
    <source>
        <dbReference type="EMBL" id="KAE8039206.1"/>
    </source>
</evidence>
<reference evidence="3 4" key="1">
    <citation type="submission" date="2019-06" db="EMBL/GenBank/DDBJ databases">
        <title>A chromosomal-level reference genome of Carpinus fangiana (Coryloideae, Betulaceae).</title>
        <authorList>
            <person name="Yang X."/>
            <person name="Wang Z."/>
            <person name="Zhang L."/>
            <person name="Hao G."/>
            <person name="Liu J."/>
            <person name="Yang Y."/>
        </authorList>
    </citation>
    <scope>NUCLEOTIDE SEQUENCE [LARGE SCALE GENOMIC DNA]</scope>
    <source>
        <strain evidence="3">Cfa_2016G</strain>
        <tissue evidence="3">Leaf</tissue>
    </source>
</reference>
<dbReference type="InterPro" id="IPR035979">
    <property type="entry name" value="RBD_domain_sf"/>
</dbReference>